<organism evidence="1 2">
    <name type="scientific">Athelia psychrophila</name>
    <dbReference type="NCBI Taxonomy" id="1759441"/>
    <lineage>
        <taxon>Eukaryota</taxon>
        <taxon>Fungi</taxon>
        <taxon>Dikarya</taxon>
        <taxon>Basidiomycota</taxon>
        <taxon>Agaricomycotina</taxon>
        <taxon>Agaricomycetes</taxon>
        <taxon>Agaricomycetidae</taxon>
        <taxon>Atheliales</taxon>
        <taxon>Atheliaceae</taxon>
        <taxon>Athelia</taxon>
    </lineage>
</organism>
<gene>
    <name evidence="1" type="ORF">FIBSPDRAFT_968475</name>
</gene>
<name>A0A167UK63_9AGAM</name>
<accession>A0A167UK63</accession>
<proteinExistence type="predicted"/>
<dbReference type="AlphaFoldDB" id="A0A167UK63"/>
<dbReference type="Proteomes" id="UP000076532">
    <property type="component" value="Unassembled WGS sequence"/>
</dbReference>
<evidence type="ECO:0000313" key="2">
    <source>
        <dbReference type="Proteomes" id="UP000076532"/>
    </source>
</evidence>
<dbReference type="STRING" id="436010.A0A167UK63"/>
<dbReference type="OrthoDB" id="5421599at2759"/>
<keyword evidence="2" id="KW-1185">Reference proteome</keyword>
<sequence>MGLLKKSEEIVPMLKRVTTWLEENTVEDQSLKDLVIEAIDFASKFAADITGPATLCLQRMNAGLKCNMYNTTLSAHLTTEVLPEELVCACQFWVDHICNNGIFESTMMTTLVAFLRTHLLHWFEAMSLMKKSEEIAPMLHRVAIWLEDNIFEDKSLKNLVIEAIDLARKFAADITEYPLYIYYVALMEGRNVYSNGLLAISLQTPPDMASQSIANGINALNHFVRVRITDEAAKAQQLALVLERQLNTAMTDVEGCINGGDSLLAILFPTPDMAVRTIVNILDKLSHFMRIADEVSTVWFPPRKYRRYLRLSAYFMPRFTRMQR</sequence>
<protein>
    <submittedName>
        <fullName evidence="1">Uncharacterized protein</fullName>
    </submittedName>
</protein>
<reference evidence="1 2" key="1">
    <citation type="journal article" date="2016" name="Mol. Biol. Evol.">
        <title>Comparative Genomics of Early-Diverging Mushroom-Forming Fungi Provides Insights into the Origins of Lignocellulose Decay Capabilities.</title>
        <authorList>
            <person name="Nagy L.G."/>
            <person name="Riley R."/>
            <person name="Tritt A."/>
            <person name="Adam C."/>
            <person name="Daum C."/>
            <person name="Floudas D."/>
            <person name="Sun H."/>
            <person name="Yadav J.S."/>
            <person name="Pangilinan J."/>
            <person name="Larsson K.H."/>
            <person name="Matsuura K."/>
            <person name="Barry K."/>
            <person name="Labutti K."/>
            <person name="Kuo R."/>
            <person name="Ohm R.A."/>
            <person name="Bhattacharya S.S."/>
            <person name="Shirouzu T."/>
            <person name="Yoshinaga Y."/>
            <person name="Martin F.M."/>
            <person name="Grigoriev I.V."/>
            <person name="Hibbett D.S."/>
        </authorList>
    </citation>
    <scope>NUCLEOTIDE SEQUENCE [LARGE SCALE GENOMIC DNA]</scope>
    <source>
        <strain evidence="1 2">CBS 109695</strain>
    </source>
</reference>
<dbReference type="EMBL" id="KV417967">
    <property type="protein sequence ID" value="KZP04029.1"/>
    <property type="molecule type" value="Genomic_DNA"/>
</dbReference>
<evidence type="ECO:0000313" key="1">
    <source>
        <dbReference type="EMBL" id="KZP04029.1"/>
    </source>
</evidence>